<dbReference type="Proteomes" id="UP000067448">
    <property type="component" value="Unassembled WGS sequence"/>
</dbReference>
<reference evidence="2" key="3">
    <citation type="submission" date="2016-02" db="EMBL/GenBank/DDBJ databases">
        <title>Draft genome of pathogenic Streptomyces sp. in Japan.</title>
        <authorList>
            <person name="Tomihama T."/>
            <person name="Ikenaga M."/>
            <person name="Sakai M."/>
            <person name="Okubo T."/>
            <person name="Ikeda S."/>
        </authorList>
    </citation>
    <scope>NUCLEOTIDE SEQUENCE [LARGE SCALE GENOMIC DNA]</scope>
    <source>
        <strain evidence="2">S58</strain>
    </source>
</reference>
<name>A0A124C4S5_STRSC</name>
<reference evidence="2" key="1">
    <citation type="submission" date="2015-11" db="EMBL/GenBank/DDBJ databases">
        <authorList>
            <consortium name="Cross-ministerial Strategic Innovation Promotion Program (SIP) consortium"/>
            <person name="Tomihama T."/>
            <person name="Ikenaga M."/>
            <person name="Sakai M."/>
            <person name="Okubo T."/>
            <person name="Ikeda S."/>
        </authorList>
    </citation>
    <scope>NUCLEOTIDE SEQUENCE [LARGE SCALE GENOMIC DNA]</scope>
    <source>
        <strain evidence="2">S58</strain>
    </source>
</reference>
<evidence type="ECO:0000313" key="2">
    <source>
        <dbReference type="Proteomes" id="UP000067448"/>
    </source>
</evidence>
<gene>
    <name evidence="1" type="ORF">SsS58_05772</name>
</gene>
<accession>A0A124C4S5</accession>
<comment type="caution">
    <text evidence="1">The sequence shown here is derived from an EMBL/GenBank/DDBJ whole genome shotgun (WGS) entry which is preliminary data.</text>
</comment>
<sequence>MGCPWGDVDRTPCPRQRAPAAPAVQLPLLGRLLAKLDKWAAPWGN</sequence>
<protein>
    <submittedName>
        <fullName evidence="1">Uncharacterized protein</fullName>
    </submittedName>
</protein>
<reference evidence="1 2" key="2">
    <citation type="journal article" date="2016" name="Genome Announc.">
        <title>Draft Genome Sequences of Streptomyces scabiei S58, Streptomyces turgidiscabies T45, and Streptomyces acidiscabies a10, the Pathogens of Potato Common Scab, Isolated in Japan.</title>
        <authorList>
            <person name="Tomihama T."/>
            <person name="Nishi Y."/>
            <person name="Sakai M."/>
            <person name="Ikenaga M."/>
            <person name="Okubo T."/>
            <person name="Ikeda S."/>
        </authorList>
    </citation>
    <scope>NUCLEOTIDE SEQUENCE [LARGE SCALE GENOMIC DNA]</scope>
    <source>
        <strain evidence="1 2">S58</strain>
    </source>
</reference>
<evidence type="ECO:0000313" key="1">
    <source>
        <dbReference type="EMBL" id="GAQ65363.1"/>
    </source>
</evidence>
<dbReference type="EMBL" id="BCMM01000030">
    <property type="protein sequence ID" value="GAQ65363.1"/>
    <property type="molecule type" value="Genomic_DNA"/>
</dbReference>
<organism evidence="1 2">
    <name type="scientific">Streptomyces scabiei</name>
    <dbReference type="NCBI Taxonomy" id="1930"/>
    <lineage>
        <taxon>Bacteria</taxon>
        <taxon>Bacillati</taxon>
        <taxon>Actinomycetota</taxon>
        <taxon>Actinomycetes</taxon>
        <taxon>Kitasatosporales</taxon>
        <taxon>Streptomycetaceae</taxon>
        <taxon>Streptomyces</taxon>
    </lineage>
</organism>
<proteinExistence type="predicted"/>
<dbReference type="AlphaFoldDB" id="A0A124C4S5"/>